<dbReference type="OrthoDB" id="10030358at2759"/>
<feature type="transmembrane region" description="Helical" evidence="1">
    <location>
        <begin position="6"/>
        <end position="26"/>
    </location>
</feature>
<dbReference type="AlphaFoldDB" id="A0A814ZRJ9"/>
<protein>
    <submittedName>
        <fullName evidence="2">Uncharacterized protein</fullName>
    </submittedName>
</protein>
<dbReference type="SUPFAM" id="SSF53448">
    <property type="entry name" value="Nucleotide-diphospho-sugar transferases"/>
    <property type="match status" value="1"/>
</dbReference>
<organism evidence="2 3">
    <name type="scientific">Adineta steineri</name>
    <dbReference type="NCBI Taxonomy" id="433720"/>
    <lineage>
        <taxon>Eukaryota</taxon>
        <taxon>Metazoa</taxon>
        <taxon>Spiralia</taxon>
        <taxon>Gnathifera</taxon>
        <taxon>Rotifera</taxon>
        <taxon>Eurotatoria</taxon>
        <taxon>Bdelloidea</taxon>
        <taxon>Adinetida</taxon>
        <taxon>Adinetidae</taxon>
        <taxon>Adineta</taxon>
    </lineage>
</organism>
<evidence type="ECO:0000313" key="2">
    <source>
        <dbReference type="EMBL" id="CAF1247418.1"/>
    </source>
</evidence>
<evidence type="ECO:0000313" key="3">
    <source>
        <dbReference type="Proteomes" id="UP000663891"/>
    </source>
</evidence>
<keyword evidence="1" id="KW-1133">Transmembrane helix</keyword>
<keyword evidence="1" id="KW-0472">Membrane</keyword>
<dbReference type="EMBL" id="CAJNON010000408">
    <property type="protein sequence ID" value="CAF1247418.1"/>
    <property type="molecule type" value="Genomic_DNA"/>
</dbReference>
<evidence type="ECO:0000256" key="1">
    <source>
        <dbReference type="SAM" id="Phobius"/>
    </source>
</evidence>
<dbReference type="Gene3D" id="3.90.550.10">
    <property type="entry name" value="Spore Coat Polysaccharide Biosynthesis Protein SpsA, Chain A"/>
    <property type="match status" value="1"/>
</dbReference>
<proteinExistence type="predicted"/>
<dbReference type="Proteomes" id="UP000663891">
    <property type="component" value="Unassembled WGS sequence"/>
</dbReference>
<dbReference type="InterPro" id="IPR029044">
    <property type="entry name" value="Nucleotide-diphossugar_trans"/>
</dbReference>
<gene>
    <name evidence="2" type="ORF">VCS650_LOCUS28141</name>
</gene>
<reference evidence="2" key="1">
    <citation type="submission" date="2021-02" db="EMBL/GenBank/DDBJ databases">
        <authorList>
            <person name="Nowell W R."/>
        </authorList>
    </citation>
    <scope>NUCLEOTIDE SEQUENCE</scope>
</reference>
<accession>A0A814ZRJ9</accession>
<name>A0A814ZRJ9_9BILA</name>
<keyword evidence="1" id="KW-0812">Transmembrane</keyword>
<dbReference type="PROSITE" id="PS51257">
    <property type="entry name" value="PROKAR_LIPOPROTEIN"/>
    <property type="match status" value="1"/>
</dbReference>
<comment type="caution">
    <text evidence="2">The sequence shown here is derived from an EMBL/GenBank/DDBJ whole genome shotgun (WGS) entry which is preliminary data.</text>
</comment>
<sequence length="350" mass="40563">MSDSRSYRVIIIGGGIIGLTTACTLLKEYASADKLQLTIISETLSPETTGDVSAGLEDNYIQPRGVITTLIRSDTRTILLTINMIHSIVKFHSTKNNTFYPLIIFHDINLTSVMRQYILSCTIKNNTKMNISFALANFQTSSQPANESRLAKTIGYRIMCQFWTYDIFYHPAITEGHYDYLMRMDADSYFSDVTKKDLFVYIHRQKFDYIYRAEYWEPITPMVPVLEHFLYDTSDVSSCIYNNFFIIRLKWFYESKRVQTFIQELIRDDLMIREYIGDGCAHAAMLKIDNQVRVKQITDISYGHNYHIMPRGQGTTFVDVKGFDEEIKKSCQQLTVLRNRKGTLTRISIS</sequence>